<feature type="coiled-coil region" evidence="1">
    <location>
        <begin position="31"/>
        <end position="65"/>
    </location>
</feature>
<evidence type="ECO:0000313" key="3">
    <source>
        <dbReference type="EMBL" id="MFD2908394.1"/>
    </source>
</evidence>
<keyword evidence="2" id="KW-0472">Membrane</keyword>
<organism evidence="3 4">
    <name type="scientific">Flavobacterium ardleyense</name>
    <dbReference type="NCBI Taxonomy" id="2038737"/>
    <lineage>
        <taxon>Bacteria</taxon>
        <taxon>Pseudomonadati</taxon>
        <taxon>Bacteroidota</taxon>
        <taxon>Flavobacteriia</taxon>
        <taxon>Flavobacteriales</taxon>
        <taxon>Flavobacteriaceae</taxon>
        <taxon>Flavobacterium</taxon>
    </lineage>
</organism>
<evidence type="ECO:0008006" key="5">
    <source>
        <dbReference type="Google" id="ProtNLM"/>
    </source>
</evidence>
<keyword evidence="2" id="KW-1133">Transmembrane helix</keyword>
<comment type="caution">
    <text evidence="3">The sequence shown here is derived from an EMBL/GenBank/DDBJ whole genome shotgun (WGS) entry which is preliminary data.</text>
</comment>
<dbReference type="RefSeq" id="WP_379805879.1">
    <property type="nucleotide sequence ID" value="NZ_JBHUOL010000012.1"/>
</dbReference>
<proteinExistence type="predicted"/>
<evidence type="ECO:0000256" key="2">
    <source>
        <dbReference type="SAM" id="Phobius"/>
    </source>
</evidence>
<evidence type="ECO:0000313" key="4">
    <source>
        <dbReference type="Proteomes" id="UP001597549"/>
    </source>
</evidence>
<sequence length="240" mass="27151">MAIKKDKLTKISIVVLIVLLVSVTFYFLKISTEYDDQIQKSELEIEILEIQLDEILHKYDSISKESDRTKEMLVQNADARLLNDDIVPEFVLVTPKSKSKSKNVSTKNSRKINCLSAVNINVKGVKIFSDVRKNDQSKIQQLRVCYTLLSDSFIQEGIKKIYVQAVNPRNQIVVKDTISLNDGSGTELAFSAVSDILFNNKDVDGCVYVDLNANTTIKGTYVVNIYCDFLKIGTTTFDYR</sequence>
<gene>
    <name evidence="3" type="ORF">ACFSX9_06570</name>
</gene>
<name>A0ABW5Z6I7_9FLAO</name>
<keyword evidence="2" id="KW-0812">Transmembrane</keyword>
<evidence type="ECO:0000256" key="1">
    <source>
        <dbReference type="SAM" id="Coils"/>
    </source>
</evidence>
<keyword evidence="4" id="KW-1185">Reference proteome</keyword>
<feature type="transmembrane region" description="Helical" evidence="2">
    <location>
        <begin position="12"/>
        <end position="28"/>
    </location>
</feature>
<dbReference type="Proteomes" id="UP001597549">
    <property type="component" value="Unassembled WGS sequence"/>
</dbReference>
<reference evidence="4" key="1">
    <citation type="journal article" date="2019" name="Int. J. Syst. Evol. Microbiol.">
        <title>The Global Catalogue of Microorganisms (GCM) 10K type strain sequencing project: providing services to taxonomists for standard genome sequencing and annotation.</title>
        <authorList>
            <consortium name="The Broad Institute Genomics Platform"/>
            <consortium name="The Broad Institute Genome Sequencing Center for Infectious Disease"/>
            <person name="Wu L."/>
            <person name="Ma J."/>
        </authorList>
    </citation>
    <scope>NUCLEOTIDE SEQUENCE [LARGE SCALE GENOMIC DNA]</scope>
    <source>
        <strain evidence="4">KCTC 52644</strain>
    </source>
</reference>
<protein>
    <recommendedName>
        <fullName evidence="5">SUN domain-containing protein</fullName>
    </recommendedName>
</protein>
<accession>A0ABW5Z6I7</accession>
<dbReference type="EMBL" id="JBHUOL010000012">
    <property type="protein sequence ID" value="MFD2908394.1"/>
    <property type="molecule type" value="Genomic_DNA"/>
</dbReference>
<keyword evidence="1" id="KW-0175">Coiled coil</keyword>